<dbReference type="EMBL" id="CP000555">
    <property type="protein sequence ID" value="ABM96272.1"/>
    <property type="molecule type" value="Genomic_DNA"/>
</dbReference>
<organism evidence="1 2">
    <name type="scientific">Methylibium petroleiphilum (strain ATCC BAA-1232 / LMG 22953 / PM1)</name>
    <dbReference type="NCBI Taxonomy" id="420662"/>
    <lineage>
        <taxon>Bacteria</taxon>
        <taxon>Pseudomonadati</taxon>
        <taxon>Pseudomonadota</taxon>
        <taxon>Betaproteobacteria</taxon>
        <taxon>Burkholderiales</taxon>
        <taxon>Sphaerotilaceae</taxon>
        <taxon>Methylibium</taxon>
    </lineage>
</organism>
<dbReference type="KEGG" id="mpt:Mpe_A3319"/>
<name>A2SL33_METPP</name>
<sequence>MEERCRRGAVADQPAGHHRMLRLVQRGGDAHAVQRALQHLGIEPCGGEQQFADLVVAVAAGGEAVFEDGHGGAAFGVRPCPCGGRRP</sequence>
<keyword evidence="2" id="KW-1185">Reference proteome</keyword>
<dbReference type="AlphaFoldDB" id="A2SL33"/>
<dbReference type="HOGENOM" id="CLU_2479807_0_0_4"/>
<proteinExistence type="predicted"/>
<gene>
    <name evidence="1" type="ordered locus">Mpe_A3319</name>
</gene>
<dbReference type="Proteomes" id="UP000000366">
    <property type="component" value="Chromosome"/>
</dbReference>
<reference evidence="1 2" key="1">
    <citation type="journal article" date="2007" name="J. Bacteriol.">
        <title>Whole-genome analysis of the methyl tert-butyl ether-degrading beta-proteobacterium Methylibium petroleiphilum PM1.</title>
        <authorList>
            <person name="Kane S.R."/>
            <person name="Chakicherla A.Y."/>
            <person name="Chain P.S.G."/>
            <person name="Schmidt R."/>
            <person name="Shin M.W."/>
            <person name="Legler T.C."/>
            <person name="Scow K.M."/>
            <person name="Larimer F.W."/>
            <person name="Lucas S.M."/>
            <person name="Richardson P.M."/>
            <person name="Hristova K.R."/>
        </authorList>
    </citation>
    <scope>NUCLEOTIDE SEQUENCE [LARGE SCALE GENOMIC DNA]</scope>
    <source>
        <strain evidence="2">ATCC BAA-1232 / LMG 22953 / PM1</strain>
    </source>
</reference>
<evidence type="ECO:0000313" key="1">
    <source>
        <dbReference type="EMBL" id="ABM96272.1"/>
    </source>
</evidence>
<accession>A2SL33</accession>
<protein>
    <submittedName>
        <fullName evidence="1">Uncharacterized protein</fullName>
    </submittedName>
</protein>
<evidence type="ECO:0000313" key="2">
    <source>
        <dbReference type="Proteomes" id="UP000000366"/>
    </source>
</evidence>